<keyword evidence="1" id="KW-0175">Coiled coil</keyword>
<sequence>KNLQNITNLFVSCRDKLSTCQLRMEMLAKQLEHVDVEIEKEEEAGNVAALSRLQAMHRRLCTELEKEKDFELKIALTLKENMLEMWRIETELGKHEILHEQLEKDEEELEVQYQERARVRIWKEKKAALRAEENRWSREKKEEEAQKEYEERQKKMLEDAKRNHEKAVCFLRKSMARIREKNAKEEVQTREHMERRIQAVLSLKTSIASNREKLETLQVQNKAMASEAKQQEMKMREAILAEGGNVAKEIFLHKRLLEREKEKQAFRERQKSRKIEIVSKILREKASVHKQKKSQSCTKAFKRGGKLEDPLLWRMRTWQYIEETCTPAAAAISQVNKGLRMNCRPASAGEISEKIPPEVLCESGEDEKERDETLVEPEFPGLGSQECDLHEVSKEEMDPKQLDTRVVKKDILEKKTEEFQTGIFQKQIVSGHERKGCPFYSKPSCIHFKDFDVGQIYKKKIVLINASYSVNFCRLVGISEWLKDVISIHFDPPGKMAAGMSCEVGVTFKPMINETLEGEVMFMAQTGSFSVPLKCTTKRCILALDKELIDFGSHVVGETISRTINLTNSGALGTRFK</sequence>
<gene>
    <name evidence="3" type="primary">Cfap74_0</name>
    <name evidence="3" type="ORF">NYCBRA_R00158</name>
</gene>
<dbReference type="InterPro" id="IPR056306">
    <property type="entry name" value="Ig-CFAP74_2nd"/>
</dbReference>
<evidence type="ECO:0000259" key="2">
    <source>
        <dbReference type="Pfam" id="PF24770"/>
    </source>
</evidence>
<accession>A0A7K8SMS9</accession>
<keyword evidence="4" id="KW-1185">Reference proteome</keyword>
<dbReference type="AlphaFoldDB" id="A0A7K8SMS9"/>
<proteinExistence type="predicted"/>
<feature type="non-terminal residue" evidence="3">
    <location>
        <position position="1"/>
    </location>
</feature>
<comment type="caution">
    <text evidence="3">The sequence shown here is derived from an EMBL/GenBank/DDBJ whole genome shotgun (WGS) entry which is preliminary data.</text>
</comment>
<evidence type="ECO:0000256" key="1">
    <source>
        <dbReference type="SAM" id="Coils"/>
    </source>
</evidence>
<dbReference type="Pfam" id="PF24771">
    <property type="entry name" value="Ig_CFAP74_1st"/>
    <property type="match status" value="1"/>
</dbReference>
<feature type="domain" description="CFAP74 second Ig-like" evidence="2">
    <location>
        <begin position="542"/>
        <end position="577"/>
    </location>
</feature>
<feature type="coiled-coil region" evidence="1">
    <location>
        <begin position="92"/>
        <end position="167"/>
    </location>
</feature>
<protein>
    <submittedName>
        <fullName evidence="3">CFA74 protein</fullName>
    </submittedName>
</protein>
<reference evidence="3 4" key="1">
    <citation type="submission" date="2019-09" db="EMBL/GenBank/DDBJ databases">
        <title>Bird 10,000 Genomes (B10K) Project - Family phase.</title>
        <authorList>
            <person name="Zhang G."/>
        </authorList>
    </citation>
    <scope>NUCLEOTIDE SEQUENCE [LARGE SCALE GENOMIC DNA]</scope>
    <source>
        <strain evidence="3">B10K-CU-031-10</strain>
        <tissue evidence="3">Muscle</tissue>
    </source>
</reference>
<dbReference type="PANTHER" id="PTHR22538">
    <property type="entry name" value="CILIA- AND FLAGELLA-ASSOCIATED PROTEIN 74"/>
    <property type="match status" value="1"/>
</dbReference>
<name>A0A7K8SMS9_9AVES</name>
<organism evidence="3 4">
    <name type="scientific">Nyctibius bracteatus</name>
    <name type="common">Rufous potoo</name>
    <dbReference type="NCBI Taxonomy" id="48426"/>
    <lineage>
        <taxon>Eukaryota</taxon>
        <taxon>Metazoa</taxon>
        <taxon>Chordata</taxon>
        <taxon>Craniata</taxon>
        <taxon>Vertebrata</taxon>
        <taxon>Euteleostomi</taxon>
        <taxon>Archelosauria</taxon>
        <taxon>Archosauria</taxon>
        <taxon>Dinosauria</taxon>
        <taxon>Saurischia</taxon>
        <taxon>Theropoda</taxon>
        <taxon>Coelurosauria</taxon>
        <taxon>Aves</taxon>
        <taxon>Neognathae</taxon>
        <taxon>Neoaves</taxon>
        <taxon>Strisores</taxon>
        <taxon>Caprimulgiformes</taxon>
        <taxon>Nyctibiidae</taxon>
        <taxon>Nyctibius</taxon>
    </lineage>
</organism>
<dbReference type="Pfam" id="PF24770">
    <property type="entry name" value="Ig-CFAP74_2"/>
    <property type="match status" value="1"/>
</dbReference>
<feature type="non-terminal residue" evidence="3">
    <location>
        <position position="577"/>
    </location>
</feature>
<dbReference type="PANTHER" id="PTHR22538:SF0">
    <property type="entry name" value="CILIA- AND FLAGELLA-ASSOCIATED PROTEIN 74"/>
    <property type="match status" value="1"/>
</dbReference>
<evidence type="ECO:0000313" key="4">
    <source>
        <dbReference type="Proteomes" id="UP000538472"/>
    </source>
</evidence>
<dbReference type="Proteomes" id="UP000538472">
    <property type="component" value="Unassembled WGS sequence"/>
</dbReference>
<dbReference type="EMBL" id="VWZB01000032">
    <property type="protein sequence ID" value="NXF30384.1"/>
    <property type="molecule type" value="Genomic_DNA"/>
</dbReference>
<evidence type="ECO:0000313" key="3">
    <source>
        <dbReference type="EMBL" id="NXF30384.1"/>
    </source>
</evidence>